<dbReference type="EMBL" id="JAXLPB010000004">
    <property type="protein sequence ID" value="MDY8110174.1"/>
    <property type="molecule type" value="Genomic_DNA"/>
</dbReference>
<proteinExistence type="predicted"/>
<dbReference type="PANTHER" id="PTHR33121">
    <property type="entry name" value="CYCLIC DI-GMP PHOSPHODIESTERASE PDEF"/>
    <property type="match status" value="1"/>
</dbReference>
<dbReference type="InterPro" id="IPR001633">
    <property type="entry name" value="EAL_dom"/>
</dbReference>
<protein>
    <submittedName>
        <fullName evidence="2">EAL domain-containing protein</fullName>
    </submittedName>
</protein>
<dbReference type="PROSITE" id="PS50883">
    <property type="entry name" value="EAL"/>
    <property type="match status" value="1"/>
</dbReference>
<evidence type="ECO:0000313" key="3">
    <source>
        <dbReference type="Proteomes" id="UP001294412"/>
    </source>
</evidence>
<dbReference type="SUPFAM" id="SSF141868">
    <property type="entry name" value="EAL domain-like"/>
    <property type="match status" value="1"/>
</dbReference>
<sequence>MENLYSTIDVLASANTDDVDVMQEALTAIRNHLGMEVAYISEFVEGRAHFRRVDAPGLEHLIKVGDSQSLDDVYCNHILAGRLPQLIPDTSKEPLAESLPITRAVPIGSHVSIPIHLANGAPYGMFCCLSPRAIPTLNERDLETMRVFGGIAAKQVNKEIEELRATRSSRAGTESVLLEKDYQVVFQPIVNLLTMEMSAVEALTRFGPQPYRSPDKWFQDAFDSGLGIELELAVIRSAVEAFSLLPNDVDMSVNASPQTIVSGRLAEVLDGKQLHRTILELTEHAHVADYALLHSALAPLRKAGVKIAIDDAGAGYSGLQHIVQIAPDIIKLDMSLIRSIDAHQARRALTTAMIYFARETGASVVAEGIETSAELKVLQTLGVNKGQGYLLGKPGPLPAYVSPVEFADELMSA</sequence>
<dbReference type="InterPro" id="IPR029016">
    <property type="entry name" value="GAF-like_dom_sf"/>
</dbReference>
<name>A0ABU5I468_9HYPH</name>
<organism evidence="2 3">
    <name type="scientific">Fulvimarina uroteuthidis</name>
    <dbReference type="NCBI Taxonomy" id="3098149"/>
    <lineage>
        <taxon>Bacteria</taxon>
        <taxon>Pseudomonadati</taxon>
        <taxon>Pseudomonadota</taxon>
        <taxon>Alphaproteobacteria</taxon>
        <taxon>Hyphomicrobiales</taxon>
        <taxon>Aurantimonadaceae</taxon>
        <taxon>Fulvimarina</taxon>
    </lineage>
</organism>
<evidence type="ECO:0000259" key="1">
    <source>
        <dbReference type="PROSITE" id="PS50883"/>
    </source>
</evidence>
<dbReference type="CDD" id="cd01948">
    <property type="entry name" value="EAL"/>
    <property type="match status" value="1"/>
</dbReference>
<dbReference type="Gene3D" id="3.30.450.40">
    <property type="match status" value="1"/>
</dbReference>
<accession>A0ABU5I468</accession>
<dbReference type="RefSeq" id="WP_322187696.1">
    <property type="nucleotide sequence ID" value="NZ_JAXLPB010000004.1"/>
</dbReference>
<dbReference type="InterPro" id="IPR050706">
    <property type="entry name" value="Cyclic-di-GMP_PDE-like"/>
</dbReference>
<dbReference type="Gene3D" id="3.20.20.450">
    <property type="entry name" value="EAL domain"/>
    <property type="match status" value="1"/>
</dbReference>
<dbReference type="InterPro" id="IPR035919">
    <property type="entry name" value="EAL_sf"/>
</dbReference>
<evidence type="ECO:0000313" key="2">
    <source>
        <dbReference type="EMBL" id="MDY8110174.1"/>
    </source>
</evidence>
<dbReference type="Pfam" id="PF01590">
    <property type="entry name" value="GAF"/>
    <property type="match status" value="1"/>
</dbReference>
<feature type="domain" description="EAL" evidence="1">
    <location>
        <begin position="166"/>
        <end position="408"/>
    </location>
</feature>
<dbReference type="Pfam" id="PF00563">
    <property type="entry name" value="EAL"/>
    <property type="match status" value="1"/>
</dbReference>
<dbReference type="Proteomes" id="UP001294412">
    <property type="component" value="Unassembled WGS sequence"/>
</dbReference>
<keyword evidence="3" id="KW-1185">Reference proteome</keyword>
<dbReference type="SMART" id="SM00052">
    <property type="entry name" value="EAL"/>
    <property type="match status" value="1"/>
</dbReference>
<dbReference type="InterPro" id="IPR003018">
    <property type="entry name" value="GAF"/>
</dbReference>
<dbReference type="PANTHER" id="PTHR33121:SF76">
    <property type="entry name" value="SIGNALING PROTEIN"/>
    <property type="match status" value="1"/>
</dbReference>
<gene>
    <name evidence="2" type="ORF">U0C82_13600</name>
</gene>
<dbReference type="SUPFAM" id="SSF55781">
    <property type="entry name" value="GAF domain-like"/>
    <property type="match status" value="1"/>
</dbReference>
<comment type="caution">
    <text evidence="2">The sequence shown here is derived from an EMBL/GenBank/DDBJ whole genome shotgun (WGS) entry which is preliminary data.</text>
</comment>
<reference evidence="2 3" key="1">
    <citation type="submission" date="2023-12" db="EMBL/GenBank/DDBJ databases">
        <title>Description of Novel Strain Fulvimarina sp. 2208YS6-2-32 isolated from Uroteuthis (Photololigo) edulis.</title>
        <authorList>
            <person name="Park J.-S."/>
        </authorList>
    </citation>
    <scope>NUCLEOTIDE SEQUENCE [LARGE SCALE GENOMIC DNA]</scope>
    <source>
        <strain evidence="2 3">2208YS6-2-32</strain>
    </source>
</reference>